<organism evidence="2 3">
    <name type="scientific">Magnetofaba australis IT-1</name>
    <dbReference type="NCBI Taxonomy" id="1434232"/>
    <lineage>
        <taxon>Bacteria</taxon>
        <taxon>Pseudomonadati</taxon>
        <taxon>Pseudomonadota</taxon>
        <taxon>Magnetococcia</taxon>
        <taxon>Magnetococcales</taxon>
        <taxon>Magnetococcaceae</taxon>
        <taxon>Magnetofaba</taxon>
    </lineage>
</organism>
<name>A0A1Y2K3I9_9PROT</name>
<dbReference type="EMBL" id="LVJN01000020">
    <property type="protein sequence ID" value="OSM02601.1"/>
    <property type="molecule type" value="Genomic_DNA"/>
</dbReference>
<dbReference type="Proteomes" id="UP000194003">
    <property type="component" value="Unassembled WGS sequence"/>
</dbReference>
<comment type="caution">
    <text evidence="2">The sequence shown here is derived from an EMBL/GenBank/DDBJ whole genome shotgun (WGS) entry which is preliminary data.</text>
</comment>
<accession>A0A1Y2K3I9</accession>
<keyword evidence="3" id="KW-1185">Reference proteome</keyword>
<evidence type="ECO:0000313" key="2">
    <source>
        <dbReference type="EMBL" id="OSM02601.1"/>
    </source>
</evidence>
<evidence type="ECO:0000259" key="1">
    <source>
        <dbReference type="Pfam" id="PF13817"/>
    </source>
</evidence>
<protein>
    <submittedName>
        <fullName evidence="2">Putative transposase</fullName>
    </submittedName>
</protein>
<proteinExistence type="predicted"/>
<gene>
    <name evidence="2" type="ORF">MAIT1_05431</name>
</gene>
<dbReference type="STRING" id="1434232.MAIT1_05431"/>
<reference evidence="2 3" key="1">
    <citation type="journal article" date="2016" name="BMC Genomics">
        <title>Combined genomic and structural analyses of a cultured magnetotactic bacterium reveals its niche adaptation to a dynamic environment.</title>
        <authorList>
            <person name="Araujo A.C."/>
            <person name="Morillo V."/>
            <person name="Cypriano J."/>
            <person name="Teixeira L.C."/>
            <person name="Leao P."/>
            <person name="Lyra S."/>
            <person name="Almeida L.G."/>
            <person name="Bazylinski D.A."/>
            <person name="Vasconcellos A.T."/>
            <person name="Abreu F."/>
            <person name="Lins U."/>
        </authorList>
    </citation>
    <scope>NUCLEOTIDE SEQUENCE [LARGE SCALE GENOMIC DNA]</scope>
    <source>
        <strain evidence="2 3">IT-1</strain>
    </source>
</reference>
<evidence type="ECO:0000313" key="3">
    <source>
        <dbReference type="Proteomes" id="UP000194003"/>
    </source>
</evidence>
<dbReference type="Pfam" id="PF13817">
    <property type="entry name" value="DDE_Tnp_IS66_C"/>
    <property type="match status" value="1"/>
</dbReference>
<feature type="domain" description="Transposase IS66 C-terminal" evidence="1">
    <location>
        <begin position="10"/>
        <end position="47"/>
    </location>
</feature>
<dbReference type="InterPro" id="IPR039552">
    <property type="entry name" value="IS66_C"/>
</dbReference>
<sequence>MKASANLYGLIETAKANGLEPFTYLRHLFEKIPAAQTVADFEALLPWSLNPDMTPKAKPTL</sequence>
<dbReference type="AlphaFoldDB" id="A0A1Y2K3I9"/>